<sequence length="82" mass="9550">MLRIVEQGLNSQSGTYGKTKYITPKRGGVLTYEAGIEQNLANDTNWLLNQRRRNWATGFRQQRVAYFTDPDGNLWEISQWVK</sequence>
<comment type="caution">
    <text evidence="1">The sequence shown here is derived from an EMBL/GenBank/DDBJ whole genome shotgun (WGS) entry which is preliminary data.</text>
</comment>
<reference evidence="2" key="1">
    <citation type="submission" date="2017-03" db="EMBL/GenBank/DDBJ databases">
        <title>Novel pathways for hydrocarbon cycling and metabolic interdependencies in hydrothermal sediment communities.</title>
        <authorList>
            <person name="Dombrowski N."/>
            <person name="Seitz K."/>
            <person name="Teske A."/>
            <person name="Baker B."/>
        </authorList>
    </citation>
    <scope>NUCLEOTIDE SEQUENCE [LARGE SCALE GENOMIC DNA]</scope>
</reference>
<dbReference type="SUPFAM" id="SSF54593">
    <property type="entry name" value="Glyoxalase/Bleomycin resistance protein/Dihydroxybiphenyl dioxygenase"/>
    <property type="match status" value="1"/>
</dbReference>
<evidence type="ECO:0000313" key="2">
    <source>
        <dbReference type="Proteomes" id="UP000192520"/>
    </source>
</evidence>
<proteinExistence type="predicted"/>
<evidence type="ECO:0000313" key="1">
    <source>
        <dbReference type="EMBL" id="OQX51551.1"/>
    </source>
</evidence>
<dbReference type="EMBL" id="MZGJ01000002">
    <property type="protein sequence ID" value="OQX51551.1"/>
    <property type="molecule type" value="Genomic_DNA"/>
</dbReference>
<dbReference type="Proteomes" id="UP000192520">
    <property type="component" value="Unassembled WGS sequence"/>
</dbReference>
<organism evidence="1 2">
    <name type="scientific">candidate division CPR3 bacterium 4484_211</name>
    <dbReference type="NCBI Taxonomy" id="1968527"/>
    <lineage>
        <taxon>Bacteria</taxon>
        <taxon>Bacteria division CPR3</taxon>
    </lineage>
</organism>
<accession>A0A1W9NZJ5</accession>
<gene>
    <name evidence="1" type="ORF">B5M47_00390</name>
</gene>
<dbReference type="AlphaFoldDB" id="A0A1W9NZJ5"/>
<dbReference type="Gene3D" id="3.10.180.10">
    <property type="entry name" value="2,3-Dihydroxybiphenyl 1,2-Dioxygenase, domain 1"/>
    <property type="match status" value="1"/>
</dbReference>
<name>A0A1W9NZJ5_UNCC3</name>
<dbReference type="STRING" id="1968527.B5M47_00390"/>
<dbReference type="InterPro" id="IPR029068">
    <property type="entry name" value="Glyas_Bleomycin-R_OHBP_Dase"/>
</dbReference>
<protein>
    <submittedName>
        <fullName evidence="1">Uncharacterized protein</fullName>
    </submittedName>
</protein>